<keyword evidence="2" id="KW-1185">Reference proteome</keyword>
<protein>
    <submittedName>
        <fullName evidence="1">Uncharacterized protein</fullName>
    </submittedName>
</protein>
<reference evidence="1 2" key="1">
    <citation type="submission" date="2020-03" db="EMBL/GenBank/DDBJ databases">
        <title>Genomic Encyclopedia of Type Strains, Phase IV (KMG-V): Genome sequencing to study the core and pangenomes of soil and plant-associated prokaryotes.</title>
        <authorList>
            <person name="Whitman W."/>
        </authorList>
    </citation>
    <scope>NUCLEOTIDE SEQUENCE [LARGE SCALE GENOMIC DNA]</scope>
    <source>
        <strain evidence="1 2">1B</strain>
    </source>
</reference>
<gene>
    <name evidence="1" type="ORF">HBN54_002877</name>
</gene>
<organism evidence="1 2">
    <name type="scientific">Hymenobacter artigasi</name>
    <dbReference type="NCBI Taxonomy" id="2719616"/>
    <lineage>
        <taxon>Bacteria</taxon>
        <taxon>Pseudomonadati</taxon>
        <taxon>Bacteroidota</taxon>
        <taxon>Cytophagia</taxon>
        <taxon>Cytophagales</taxon>
        <taxon>Hymenobacteraceae</taxon>
        <taxon>Hymenobacter</taxon>
    </lineage>
</organism>
<comment type="caution">
    <text evidence="1">The sequence shown here is derived from an EMBL/GenBank/DDBJ whole genome shotgun (WGS) entry which is preliminary data.</text>
</comment>
<evidence type="ECO:0000313" key="1">
    <source>
        <dbReference type="EMBL" id="NKI90277.1"/>
    </source>
</evidence>
<dbReference type="Proteomes" id="UP000717634">
    <property type="component" value="Unassembled WGS sequence"/>
</dbReference>
<proteinExistence type="predicted"/>
<evidence type="ECO:0000313" key="2">
    <source>
        <dbReference type="Proteomes" id="UP000717634"/>
    </source>
</evidence>
<accession>A0ABX1HMM7</accession>
<name>A0ABX1HMM7_9BACT</name>
<sequence>MLLLFSLLLAGVLTLLGWHLEANVRPAGAAL</sequence>
<dbReference type="EMBL" id="JAAVTK010000008">
    <property type="protein sequence ID" value="NKI90277.1"/>
    <property type="molecule type" value="Genomic_DNA"/>
</dbReference>